<feature type="domain" description="Calcineurin-like phosphoesterase" evidence="9">
    <location>
        <begin position="2"/>
        <end position="166"/>
    </location>
</feature>
<evidence type="ECO:0000256" key="8">
    <source>
        <dbReference type="ARBA" id="ARBA00049417"/>
    </source>
</evidence>
<keyword evidence="11" id="KW-1185">Reference proteome</keyword>
<protein>
    <recommendedName>
        <fullName evidence="3">bis(5'-nucleosyl)-tetraphosphatase (symmetrical)</fullName>
        <ecNumber evidence="3">3.6.1.41</ecNumber>
    </recommendedName>
    <alternativeName>
        <fullName evidence="6">Ap4A hydrolase</fullName>
    </alternativeName>
    <alternativeName>
        <fullName evidence="5">Diadenosine 5',5'''-P1,P4-tetraphosphate pyrophosphohydrolase</fullName>
    </alternativeName>
    <alternativeName>
        <fullName evidence="7">Diadenosine tetraphosphatase</fullName>
    </alternativeName>
</protein>
<dbReference type="Proteomes" id="UP000298603">
    <property type="component" value="Chromosome"/>
</dbReference>
<evidence type="ECO:0000256" key="2">
    <source>
        <dbReference type="ARBA" id="ARBA00005419"/>
    </source>
</evidence>
<organism evidence="10 11">
    <name type="scientific">Buchnera aphidicola</name>
    <name type="common">Therioaphis trifolii</name>
    <dbReference type="NCBI Taxonomy" id="1241884"/>
    <lineage>
        <taxon>Bacteria</taxon>
        <taxon>Pseudomonadati</taxon>
        <taxon>Pseudomonadota</taxon>
        <taxon>Gammaproteobacteria</taxon>
        <taxon>Enterobacterales</taxon>
        <taxon>Erwiniaceae</taxon>
        <taxon>Buchnera</taxon>
    </lineage>
</organism>
<evidence type="ECO:0000256" key="3">
    <source>
        <dbReference type="ARBA" id="ARBA00012506"/>
    </source>
</evidence>
<dbReference type="InterPro" id="IPR004617">
    <property type="entry name" value="ApaH"/>
</dbReference>
<dbReference type="GO" id="GO:0005737">
    <property type="term" value="C:cytoplasm"/>
    <property type="evidence" value="ECO:0007669"/>
    <property type="project" value="TreeGrafter"/>
</dbReference>
<reference evidence="10 11" key="1">
    <citation type="submission" date="2018-10" db="EMBL/GenBank/DDBJ databases">
        <title>Comparative functional genomics of the obligate endosymbiont Buchnera aphidicola.</title>
        <authorList>
            <person name="Chong R.A."/>
        </authorList>
    </citation>
    <scope>NUCLEOTIDE SEQUENCE [LARGE SCALE GENOMIC DNA]</scope>
    <source>
        <strain evidence="10 11">Tma</strain>
    </source>
</reference>
<accession>A0A4D6YAW8</accession>
<dbReference type="GO" id="GO:0008803">
    <property type="term" value="F:bis(5'-nucleosyl)-tetraphosphatase (symmetrical) activity"/>
    <property type="evidence" value="ECO:0007669"/>
    <property type="project" value="UniProtKB-EC"/>
</dbReference>
<dbReference type="InterPro" id="IPR050126">
    <property type="entry name" value="Ap4A_hydrolase"/>
</dbReference>
<comment type="similarity">
    <text evidence="2">Belongs to the Ap4A hydrolase family.</text>
</comment>
<dbReference type="AlphaFoldDB" id="A0A4D6YAW8"/>
<dbReference type="OrthoDB" id="9807890at2"/>
<evidence type="ECO:0000313" key="10">
    <source>
        <dbReference type="EMBL" id="QCI27106.1"/>
    </source>
</evidence>
<evidence type="ECO:0000256" key="6">
    <source>
        <dbReference type="ARBA" id="ARBA00032248"/>
    </source>
</evidence>
<dbReference type="InterPro" id="IPR029052">
    <property type="entry name" value="Metallo-depent_PP-like"/>
</dbReference>
<dbReference type="EMBL" id="CP032996">
    <property type="protein sequence ID" value="QCI27106.1"/>
    <property type="molecule type" value="Genomic_DNA"/>
</dbReference>
<dbReference type="PANTHER" id="PTHR42850:SF11">
    <property type="entry name" value="BIS(5'-NUCLEOSYL)-TETRAPHOSPHATASE [SYMMETRICAL]"/>
    <property type="match status" value="1"/>
</dbReference>
<dbReference type="InterPro" id="IPR004843">
    <property type="entry name" value="Calcineurin-like_PHP"/>
</dbReference>
<proteinExistence type="inferred from homology"/>
<dbReference type="EC" id="3.6.1.41" evidence="3"/>
<dbReference type="GO" id="GO:0110154">
    <property type="term" value="P:RNA decapping"/>
    <property type="evidence" value="ECO:0007669"/>
    <property type="project" value="TreeGrafter"/>
</dbReference>
<dbReference type="GO" id="GO:0016791">
    <property type="term" value="F:phosphatase activity"/>
    <property type="evidence" value="ECO:0007669"/>
    <property type="project" value="TreeGrafter"/>
</dbReference>
<dbReference type="NCBIfam" id="TIGR00668">
    <property type="entry name" value="apaH"/>
    <property type="match status" value="1"/>
</dbReference>
<dbReference type="SUPFAM" id="SSF56300">
    <property type="entry name" value="Metallo-dependent phosphatases"/>
    <property type="match status" value="1"/>
</dbReference>
<comment type="catalytic activity">
    <reaction evidence="8">
        <text>P(1),P(4)-bis(5'-adenosyl) tetraphosphate + H2O = 2 ADP + 2 H(+)</text>
        <dbReference type="Rhea" id="RHEA:24252"/>
        <dbReference type="ChEBI" id="CHEBI:15377"/>
        <dbReference type="ChEBI" id="CHEBI:15378"/>
        <dbReference type="ChEBI" id="CHEBI:58141"/>
        <dbReference type="ChEBI" id="CHEBI:456216"/>
        <dbReference type="EC" id="3.6.1.41"/>
    </reaction>
</comment>
<dbReference type="RefSeq" id="WP_158349372.1">
    <property type="nucleotide sequence ID" value="NZ_CP032996.1"/>
</dbReference>
<gene>
    <name evidence="10" type="ORF">D9V81_00525</name>
</gene>
<evidence type="ECO:0000313" key="11">
    <source>
        <dbReference type="Proteomes" id="UP000298603"/>
    </source>
</evidence>
<dbReference type="Gene3D" id="3.60.21.10">
    <property type="match status" value="1"/>
</dbReference>
<evidence type="ECO:0000256" key="1">
    <source>
        <dbReference type="ARBA" id="ARBA00003413"/>
    </source>
</evidence>
<keyword evidence="4 10" id="KW-0378">Hydrolase</keyword>
<sequence length="271" mass="32327">MSTYLISDIHGCFKQLELLLKKVQFNSQYDILLVAGDLIGRGPNSLEVLLYLKSLGNNIKIVLGNHDLKALLIYYGFKKNNIQDNLDNLFKSQYVNQLMDWLRKQPVFYIDKNKKIIITHAGIYPYWNLKELKYFSKKIHLYLSSHNFLNFLKEIINFDSYTVWNKKLNIFDQLKFGINIFTKMRYLSYDKSLNLNYKDAPSYKSELKKLKPWFFFKNSINKKYSIFFGHWASLTGIINTYKNIVLLDSGCCWGKYLSIFRWDDKKWFKQK</sequence>
<evidence type="ECO:0000256" key="4">
    <source>
        <dbReference type="ARBA" id="ARBA00022801"/>
    </source>
</evidence>
<evidence type="ECO:0000256" key="5">
    <source>
        <dbReference type="ARBA" id="ARBA00031248"/>
    </source>
</evidence>
<dbReference type="NCBIfam" id="NF001204">
    <property type="entry name" value="PRK00166.1"/>
    <property type="match status" value="1"/>
</dbReference>
<name>A0A4D6YAW8_9GAMM</name>
<dbReference type="Pfam" id="PF00149">
    <property type="entry name" value="Metallophos"/>
    <property type="match status" value="1"/>
</dbReference>
<evidence type="ECO:0000256" key="7">
    <source>
        <dbReference type="ARBA" id="ARBA00033210"/>
    </source>
</evidence>
<comment type="function">
    <text evidence="1">Hydrolyzes diadenosine 5',5'''-P1,P4-tetraphosphate to yield ADP.</text>
</comment>
<dbReference type="PANTHER" id="PTHR42850">
    <property type="entry name" value="METALLOPHOSPHOESTERASE"/>
    <property type="match status" value="1"/>
</dbReference>
<dbReference type="PIRSF" id="PIRSF000903">
    <property type="entry name" value="B5n-ttraPtase_sm"/>
    <property type="match status" value="1"/>
</dbReference>
<evidence type="ECO:0000259" key="9">
    <source>
        <dbReference type="Pfam" id="PF00149"/>
    </source>
</evidence>